<evidence type="ECO:0000313" key="2">
    <source>
        <dbReference type="Proteomes" id="UP000887565"/>
    </source>
</evidence>
<dbReference type="AlphaFoldDB" id="A0A915J038"/>
<evidence type="ECO:0000313" key="3">
    <source>
        <dbReference type="WBParaSite" id="nRc.2.0.1.t19052-RA"/>
    </source>
</evidence>
<name>A0A915J038_ROMCU</name>
<evidence type="ECO:0000256" key="1">
    <source>
        <dbReference type="SAM" id="MobiDB-lite"/>
    </source>
</evidence>
<proteinExistence type="predicted"/>
<feature type="region of interest" description="Disordered" evidence="1">
    <location>
        <begin position="49"/>
        <end position="95"/>
    </location>
</feature>
<feature type="compositionally biased region" description="Low complexity" evidence="1">
    <location>
        <begin position="72"/>
        <end position="95"/>
    </location>
</feature>
<organism evidence="2 3">
    <name type="scientific">Romanomermis culicivorax</name>
    <name type="common">Nematode worm</name>
    <dbReference type="NCBI Taxonomy" id="13658"/>
    <lineage>
        <taxon>Eukaryota</taxon>
        <taxon>Metazoa</taxon>
        <taxon>Ecdysozoa</taxon>
        <taxon>Nematoda</taxon>
        <taxon>Enoplea</taxon>
        <taxon>Dorylaimia</taxon>
        <taxon>Mermithida</taxon>
        <taxon>Mermithoidea</taxon>
        <taxon>Mermithidae</taxon>
        <taxon>Romanomermis</taxon>
    </lineage>
</organism>
<keyword evidence="2" id="KW-1185">Reference proteome</keyword>
<reference evidence="3" key="1">
    <citation type="submission" date="2022-11" db="UniProtKB">
        <authorList>
            <consortium name="WormBaseParasite"/>
        </authorList>
    </citation>
    <scope>IDENTIFICATION</scope>
</reference>
<protein>
    <submittedName>
        <fullName evidence="3">Uncharacterized protein</fullName>
    </submittedName>
</protein>
<accession>A0A915J038</accession>
<feature type="compositionally biased region" description="Basic and acidic residues" evidence="1">
    <location>
        <begin position="49"/>
        <end position="58"/>
    </location>
</feature>
<dbReference type="Proteomes" id="UP000887565">
    <property type="component" value="Unplaced"/>
</dbReference>
<dbReference type="WBParaSite" id="nRc.2.0.1.t19052-RA">
    <property type="protein sequence ID" value="nRc.2.0.1.t19052-RA"/>
    <property type="gene ID" value="nRc.2.0.1.g19052"/>
</dbReference>
<sequence>MIATVEKLSKFTPPAAIVTNKNAVTMHHPTILKANKHAKDAEIQRRMEALKNPPKDVFKAPLPPRPSLDVEPATSSASSIPPTVTSQPSTARTPVTTTMVTHTTLLRPPSPTSAQSTVYAQPPVVIPSRLVLGVAPPASSAPTVEWRLPSEAT</sequence>